<comment type="caution">
    <text evidence="1">The sequence shown here is derived from an EMBL/GenBank/DDBJ whole genome shotgun (WGS) entry which is preliminary data.</text>
</comment>
<name>A0A0F3PZT8_ANAPH</name>
<evidence type="ECO:0000313" key="1">
    <source>
        <dbReference type="EMBL" id="KJV84694.1"/>
    </source>
</evidence>
<protein>
    <submittedName>
        <fullName evidence="1">Uncharacterized protein</fullName>
    </submittedName>
</protein>
<organism evidence="1 2">
    <name type="scientific">Anaplasma phagocytophilum str. ApWI1</name>
    <dbReference type="NCBI Taxonomy" id="1359155"/>
    <lineage>
        <taxon>Bacteria</taxon>
        <taxon>Pseudomonadati</taxon>
        <taxon>Pseudomonadota</taxon>
        <taxon>Alphaproteobacteria</taxon>
        <taxon>Rickettsiales</taxon>
        <taxon>Anaplasmataceae</taxon>
        <taxon>Anaplasma</taxon>
        <taxon>phagocytophilum group</taxon>
    </lineage>
</organism>
<dbReference type="EMBL" id="LAOF01000001">
    <property type="protein sequence ID" value="KJV84694.1"/>
    <property type="molecule type" value="Genomic_DNA"/>
</dbReference>
<sequence length="37" mass="3980">MQLGVTSDNKLKCRAACITSASYVTAETLYLSANIIE</sequence>
<reference evidence="1 2" key="1">
    <citation type="submission" date="2015-01" db="EMBL/GenBank/DDBJ databases">
        <title>Genome Sequencing of Rickettsiales.</title>
        <authorList>
            <person name="Daugherty S.C."/>
            <person name="Su Q."/>
            <person name="Abolude K."/>
            <person name="Beier-Sexton M."/>
            <person name="Carlyon J.A."/>
            <person name="Carter R."/>
            <person name="Day N.P."/>
            <person name="Dumler S.J."/>
            <person name="Dyachenko V."/>
            <person name="Godinez A."/>
            <person name="Kurtti T.J."/>
            <person name="Lichay M."/>
            <person name="Mullins K.E."/>
            <person name="Ott S."/>
            <person name="Pappas-Brown V."/>
            <person name="Paris D.H."/>
            <person name="Patel P."/>
            <person name="Richards A.L."/>
            <person name="Sadzewicz L."/>
            <person name="Sears K."/>
            <person name="Seidman D."/>
            <person name="Sengamalay N."/>
            <person name="Stenos J."/>
            <person name="Tallon L.J."/>
            <person name="Vincent G."/>
            <person name="Fraser C.M."/>
            <person name="Munderloh U."/>
            <person name="Dunning-Hotopp J.C."/>
        </authorList>
    </citation>
    <scope>NUCLEOTIDE SEQUENCE [LARGE SCALE GENOMIC DNA]</scope>
    <source>
        <strain evidence="1 2">ApWI1</strain>
    </source>
</reference>
<dbReference type="Proteomes" id="UP000033622">
    <property type="component" value="Unassembled WGS sequence"/>
</dbReference>
<proteinExistence type="predicted"/>
<dbReference type="AlphaFoldDB" id="A0A0F3PZT8"/>
<dbReference type="PATRIC" id="fig|1359155.3.peg.1438"/>
<gene>
    <name evidence="1" type="ORF">APHWI1_1415</name>
</gene>
<evidence type="ECO:0000313" key="2">
    <source>
        <dbReference type="Proteomes" id="UP000033622"/>
    </source>
</evidence>
<accession>A0A0F3PZT8</accession>